<feature type="domain" description="HTH myb-type" evidence="9">
    <location>
        <begin position="11"/>
        <end position="63"/>
    </location>
</feature>
<dbReference type="InterPro" id="IPR051953">
    <property type="entry name" value="Plant_SW-associated_TFs"/>
</dbReference>
<evidence type="ECO:0000256" key="5">
    <source>
        <dbReference type="ARBA" id="ARBA00023163"/>
    </source>
</evidence>
<keyword evidence="10" id="KW-1185">Reference proteome</keyword>
<dbReference type="PROSITE" id="PS51294">
    <property type="entry name" value="HTH_MYB"/>
    <property type="match status" value="2"/>
</dbReference>
<keyword evidence="4" id="KW-0238">DNA-binding</keyword>
<dbReference type="Proteomes" id="UP000694864">
    <property type="component" value="Chromosome 16"/>
</dbReference>
<evidence type="ECO:0000259" key="8">
    <source>
        <dbReference type="PROSITE" id="PS50090"/>
    </source>
</evidence>
<evidence type="ECO:0000256" key="2">
    <source>
        <dbReference type="ARBA" id="ARBA00022737"/>
    </source>
</evidence>
<dbReference type="RefSeq" id="XP_019093681.1">
    <property type="nucleotide sequence ID" value="XM_019238136.1"/>
</dbReference>
<evidence type="ECO:0000256" key="3">
    <source>
        <dbReference type="ARBA" id="ARBA00023015"/>
    </source>
</evidence>
<dbReference type="Pfam" id="PF00249">
    <property type="entry name" value="Myb_DNA-binding"/>
    <property type="match status" value="2"/>
</dbReference>
<proteinExistence type="predicted"/>
<evidence type="ECO:0000256" key="7">
    <source>
        <dbReference type="SAM" id="MobiDB-lite"/>
    </source>
</evidence>
<keyword evidence="6" id="KW-0539">Nucleus</keyword>
<gene>
    <name evidence="11" type="primary">LOC104752347</name>
</gene>
<dbReference type="InterPro" id="IPR001005">
    <property type="entry name" value="SANT/Myb"/>
</dbReference>
<dbReference type="InterPro" id="IPR009057">
    <property type="entry name" value="Homeodomain-like_sf"/>
</dbReference>
<dbReference type="InterPro" id="IPR017930">
    <property type="entry name" value="Myb_dom"/>
</dbReference>
<feature type="compositionally biased region" description="Basic and acidic residues" evidence="7">
    <location>
        <begin position="141"/>
        <end position="150"/>
    </location>
</feature>
<dbReference type="PANTHER" id="PTHR47997:SF75">
    <property type="entry name" value="MYB DOMAIN PROTEIN 55"/>
    <property type="match status" value="1"/>
</dbReference>
<dbReference type="PROSITE" id="PS50090">
    <property type="entry name" value="MYB_LIKE"/>
    <property type="match status" value="2"/>
</dbReference>
<accession>A0ABM1R3U3</accession>
<sequence length="338" mass="38520">MGKGRAPCCDKTKVKRGPWSPEEDLKLISFIQKFGHENWRSLPKQSGLLRCGKSCRLRWINYLRPDLKRGNFTAEEEETIIKLHQNYGNKWSKIASQLPGRTDNEIKNVWHTHLKKRLVQSDLTADEPASSPCSSDSVSRGNEDKSRAEDSLNITTNHESSSRNGMSTSVSSGGSFNHSNQEDDPASGLMFEYMEEDYCEFNDVIQEVDKPDRLEVPFDADHDIWTSVPSGGSINHSNQEDDPTISLMFEYMEEDYSEFNDIIQEVDKPDLREIPFDTDHDVWSYLDAPNSFQQCAANEFSAASRAEEESDEDDIKKWLKNLESELGLEEDDGQRTSS</sequence>
<evidence type="ECO:0000313" key="10">
    <source>
        <dbReference type="Proteomes" id="UP000694864"/>
    </source>
</evidence>
<protein>
    <submittedName>
        <fullName evidence="11">Myb-related protein Myb4-like isoform X1</fullName>
    </submittedName>
</protein>
<reference evidence="11" key="2">
    <citation type="submission" date="2025-08" db="UniProtKB">
        <authorList>
            <consortium name="RefSeq"/>
        </authorList>
    </citation>
    <scope>IDENTIFICATION</scope>
    <source>
        <tissue evidence="11">Leaf</tissue>
    </source>
</reference>
<name>A0ABM1R3U3_CAMSA</name>
<feature type="domain" description="Myb-like" evidence="8">
    <location>
        <begin position="64"/>
        <end position="114"/>
    </location>
</feature>
<evidence type="ECO:0000256" key="6">
    <source>
        <dbReference type="ARBA" id="ARBA00023242"/>
    </source>
</evidence>
<evidence type="ECO:0000313" key="11">
    <source>
        <dbReference type="RefSeq" id="XP_019093681.1"/>
    </source>
</evidence>
<feature type="compositionally biased region" description="Polar residues" evidence="7">
    <location>
        <begin position="152"/>
        <end position="179"/>
    </location>
</feature>
<reference evidence="10" key="1">
    <citation type="journal article" date="2014" name="Nat. Commun.">
        <title>The emerging biofuel crop Camelina sativa retains a highly undifferentiated hexaploid genome structure.</title>
        <authorList>
            <person name="Kagale S."/>
            <person name="Koh C."/>
            <person name="Nixon J."/>
            <person name="Bollina V."/>
            <person name="Clarke W.E."/>
            <person name="Tuteja R."/>
            <person name="Spillane C."/>
            <person name="Robinson S.J."/>
            <person name="Links M.G."/>
            <person name="Clarke C."/>
            <person name="Higgins E.E."/>
            <person name="Huebert T."/>
            <person name="Sharpe A.G."/>
            <person name="Parkin I.A."/>
        </authorList>
    </citation>
    <scope>NUCLEOTIDE SEQUENCE [LARGE SCALE GENOMIC DNA]</scope>
    <source>
        <strain evidence="10">cv. DH55</strain>
    </source>
</reference>
<keyword evidence="2" id="KW-0677">Repeat</keyword>
<evidence type="ECO:0000259" key="9">
    <source>
        <dbReference type="PROSITE" id="PS51294"/>
    </source>
</evidence>
<feature type="compositionally biased region" description="Low complexity" evidence="7">
    <location>
        <begin position="130"/>
        <end position="139"/>
    </location>
</feature>
<keyword evidence="5" id="KW-0804">Transcription</keyword>
<dbReference type="Gene3D" id="1.10.10.60">
    <property type="entry name" value="Homeodomain-like"/>
    <property type="match status" value="2"/>
</dbReference>
<feature type="domain" description="HTH myb-type" evidence="9">
    <location>
        <begin position="64"/>
        <end position="118"/>
    </location>
</feature>
<dbReference type="SMART" id="SM00717">
    <property type="entry name" value="SANT"/>
    <property type="match status" value="2"/>
</dbReference>
<feature type="region of interest" description="Disordered" evidence="7">
    <location>
        <begin position="121"/>
        <end position="186"/>
    </location>
</feature>
<dbReference type="CDD" id="cd00167">
    <property type="entry name" value="SANT"/>
    <property type="match status" value="2"/>
</dbReference>
<keyword evidence="3" id="KW-0805">Transcription regulation</keyword>
<evidence type="ECO:0000256" key="4">
    <source>
        <dbReference type="ARBA" id="ARBA00023125"/>
    </source>
</evidence>
<organism evidence="10 11">
    <name type="scientific">Camelina sativa</name>
    <name type="common">False flax</name>
    <name type="synonym">Myagrum sativum</name>
    <dbReference type="NCBI Taxonomy" id="90675"/>
    <lineage>
        <taxon>Eukaryota</taxon>
        <taxon>Viridiplantae</taxon>
        <taxon>Streptophyta</taxon>
        <taxon>Embryophyta</taxon>
        <taxon>Tracheophyta</taxon>
        <taxon>Spermatophyta</taxon>
        <taxon>Magnoliopsida</taxon>
        <taxon>eudicotyledons</taxon>
        <taxon>Gunneridae</taxon>
        <taxon>Pentapetalae</taxon>
        <taxon>rosids</taxon>
        <taxon>malvids</taxon>
        <taxon>Brassicales</taxon>
        <taxon>Brassicaceae</taxon>
        <taxon>Camelineae</taxon>
        <taxon>Camelina</taxon>
    </lineage>
</organism>
<dbReference type="GeneID" id="104752347"/>
<evidence type="ECO:0000256" key="1">
    <source>
        <dbReference type="ARBA" id="ARBA00004123"/>
    </source>
</evidence>
<dbReference type="PANTHER" id="PTHR47997">
    <property type="entry name" value="MYB DOMAIN PROTEIN 55"/>
    <property type="match status" value="1"/>
</dbReference>
<feature type="domain" description="Myb-like" evidence="8">
    <location>
        <begin position="11"/>
        <end position="63"/>
    </location>
</feature>
<dbReference type="SUPFAM" id="SSF46689">
    <property type="entry name" value="Homeodomain-like"/>
    <property type="match status" value="1"/>
</dbReference>
<comment type="subcellular location">
    <subcellularLocation>
        <location evidence="1">Nucleus</location>
    </subcellularLocation>
</comment>